<protein>
    <recommendedName>
        <fullName evidence="4">ShKT domain-containing protein</fullName>
    </recommendedName>
</protein>
<accession>A0A7S3QD14</accession>
<feature type="signal peptide" evidence="2">
    <location>
        <begin position="1"/>
        <end position="24"/>
    </location>
</feature>
<evidence type="ECO:0008006" key="4">
    <source>
        <dbReference type="Google" id="ProtNLM"/>
    </source>
</evidence>
<keyword evidence="2" id="KW-0732">Signal</keyword>
<dbReference type="EMBL" id="HBIO01023560">
    <property type="protein sequence ID" value="CAE0473245.1"/>
    <property type="molecule type" value="Transcribed_RNA"/>
</dbReference>
<name>A0A7S3QD14_9STRA</name>
<proteinExistence type="predicted"/>
<reference evidence="3" key="1">
    <citation type="submission" date="2021-01" db="EMBL/GenBank/DDBJ databases">
        <authorList>
            <person name="Corre E."/>
            <person name="Pelletier E."/>
            <person name="Niang G."/>
            <person name="Scheremetjew M."/>
            <person name="Finn R."/>
            <person name="Kale V."/>
            <person name="Holt S."/>
            <person name="Cochrane G."/>
            <person name="Meng A."/>
            <person name="Brown T."/>
            <person name="Cohen L."/>
        </authorList>
    </citation>
    <scope>NUCLEOTIDE SEQUENCE</scope>
    <source>
        <strain evidence="3">MM31A-1</strain>
    </source>
</reference>
<dbReference type="AlphaFoldDB" id="A0A7S3QD14"/>
<evidence type="ECO:0000256" key="2">
    <source>
        <dbReference type="SAM" id="SignalP"/>
    </source>
</evidence>
<gene>
    <name evidence="3" type="ORF">CDEB00056_LOCUS18098</name>
</gene>
<feature type="chain" id="PRO_5031455409" description="ShKT domain-containing protein" evidence="2">
    <location>
        <begin position="25"/>
        <end position="303"/>
    </location>
</feature>
<evidence type="ECO:0000256" key="1">
    <source>
        <dbReference type="SAM" id="MobiDB-lite"/>
    </source>
</evidence>
<evidence type="ECO:0000313" key="3">
    <source>
        <dbReference type="EMBL" id="CAE0473245.1"/>
    </source>
</evidence>
<sequence length="303" mass="33697">MKYQVLSSIASLAIIAFLPFLAQAQDECINSRTFREFYADRDRSCQNIRVLPERQQAMCAIERVATNCPQTCGVCCIDEPTHEFELLDENEMVSCSWLAGNDARKAAYCDIWRSGRMIRDACPFSCSFCQPGLLGKSPTLPPVVTTTTPTRAPVKGQTPVPTKAPTSLPTSTPTKPPTQQPTMSSSMPTIVCANDYNYSVAGKPTDANCQWVGETNDRRQEECVKPATFNNCPVTCGVCCEDDPDYNIVTNWEQKDKRCGWIGSQTNRIRRYCNEINNGALVKSRCHVACNNCFTDDKVEPPM</sequence>
<feature type="compositionally biased region" description="Low complexity" evidence="1">
    <location>
        <begin position="161"/>
        <end position="173"/>
    </location>
</feature>
<organism evidence="3">
    <name type="scientific">Chaetoceros debilis</name>
    <dbReference type="NCBI Taxonomy" id="122233"/>
    <lineage>
        <taxon>Eukaryota</taxon>
        <taxon>Sar</taxon>
        <taxon>Stramenopiles</taxon>
        <taxon>Ochrophyta</taxon>
        <taxon>Bacillariophyta</taxon>
        <taxon>Coscinodiscophyceae</taxon>
        <taxon>Chaetocerotophycidae</taxon>
        <taxon>Chaetocerotales</taxon>
        <taxon>Chaetocerotaceae</taxon>
        <taxon>Chaetoceros</taxon>
    </lineage>
</organism>
<feature type="region of interest" description="Disordered" evidence="1">
    <location>
        <begin position="146"/>
        <end position="185"/>
    </location>
</feature>